<organism evidence="2 3">
    <name type="scientific">Amycolatopsis alba DSM 44262</name>
    <dbReference type="NCBI Taxonomy" id="1125972"/>
    <lineage>
        <taxon>Bacteria</taxon>
        <taxon>Bacillati</taxon>
        <taxon>Actinomycetota</taxon>
        <taxon>Actinomycetes</taxon>
        <taxon>Pseudonocardiales</taxon>
        <taxon>Pseudonocardiaceae</taxon>
        <taxon>Amycolatopsis</taxon>
    </lineage>
</organism>
<protein>
    <recommendedName>
        <fullName evidence="1">NAD-dependent epimerase/dehydratase domain-containing protein</fullName>
    </recommendedName>
</protein>
<accession>A0A229REX3</accession>
<gene>
    <name evidence="2" type="ORF">CFP75_31900</name>
</gene>
<name>A0A229REX3_AMYAL</name>
<dbReference type="OrthoDB" id="9779041at2"/>
<dbReference type="InterPro" id="IPR001509">
    <property type="entry name" value="Epimerase_deHydtase"/>
</dbReference>
<reference evidence="2 3" key="1">
    <citation type="submission" date="2017-07" db="EMBL/GenBank/DDBJ databases">
        <title>Amycolatopsis alba DSM 44262 Genome sequencing and assembly.</title>
        <authorList>
            <person name="Kaur N."/>
            <person name="Mayilraj S."/>
        </authorList>
    </citation>
    <scope>NUCLEOTIDE SEQUENCE [LARGE SCALE GENOMIC DNA]</scope>
    <source>
        <strain evidence="2 3">DSM 44262</strain>
    </source>
</reference>
<dbReference type="InterPro" id="IPR036291">
    <property type="entry name" value="NAD(P)-bd_dom_sf"/>
</dbReference>
<evidence type="ECO:0000313" key="2">
    <source>
        <dbReference type="EMBL" id="OXM45196.1"/>
    </source>
</evidence>
<comment type="caution">
    <text evidence="2">The sequence shown here is derived from an EMBL/GenBank/DDBJ whole genome shotgun (WGS) entry which is preliminary data.</text>
</comment>
<dbReference type="SUPFAM" id="SSF51735">
    <property type="entry name" value="NAD(P)-binding Rossmann-fold domains"/>
    <property type="match status" value="1"/>
</dbReference>
<dbReference type="Gene3D" id="3.40.50.720">
    <property type="entry name" value="NAD(P)-binding Rossmann-like Domain"/>
    <property type="match status" value="1"/>
</dbReference>
<sequence>MSERPDVLVLGAQGVLGTFVAKALSDKYEVVRAGRRPSDGPGFRLVDLRDQAAVSAACASAKLVINCVRDERLAAERTVLAEGGRLVNVSNLSAADRARLKESDVDARGLVALHGGLTPGINSVVAADLLARHPDADEVRLVMTFSLNESGGPQAVGEFAYPMLTSRGRHPTDTFALAAPYGVRRCMAVGDAASGAFGEAAAGRTASVSYCFLENWFHRFLLGLNSAGMLKLLPKFLFTAGLKVPEELTTEAKCDRVEVRRDGRLLAARLVRGIGDYRLTVAGTVAFAEALLESSTPATGAFGVEELFSFGDLRPRFESGGVTFEDVAPTAG</sequence>
<dbReference type="RefSeq" id="WP_020636699.1">
    <property type="nucleotide sequence ID" value="NZ_KB913032.1"/>
</dbReference>
<evidence type="ECO:0000259" key="1">
    <source>
        <dbReference type="Pfam" id="PF01370"/>
    </source>
</evidence>
<feature type="domain" description="NAD-dependent epimerase/dehydratase" evidence="1">
    <location>
        <begin position="7"/>
        <end position="68"/>
    </location>
</feature>
<dbReference type="Proteomes" id="UP000215563">
    <property type="component" value="Unassembled WGS sequence"/>
</dbReference>
<dbReference type="Pfam" id="PF01370">
    <property type="entry name" value="Epimerase"/>
    <property type="match status" value="1"/>
</dbReference>
<keyword evidence="3" id="KW-1185">Reference proteome</keyword>
<proteinExistence type="predicted"/>
<evidence type="ECO:0000313" key="3">
    <source>
        <dbReference type="Proteomes" id="UP000215563"/>
    </source>
</evidence>
<dbReference type="AlphaFoldDB" id="A0A229REX3"/>
<dbReference type="EMBL" id="NMQU01000106">
    <property type="protein sequence ID" value="OXM45196.1"/>
    <property type="molecule type" value="Genomic_DNA"/>
</dbReference>